<name>A0ABU2HCT5_9GAMM</name>
<feature type="region of interest" description="Disordered" evidence="1">
    <location>
        <begin position="355"/>
        <end position="375"/>
    </location>
</feature>
<accession>A0ABU2HCT5</accession>
<keyword evidence="2" id="KW-0812">Transmembrane</keyword>
<protein>
    <submittedName>
        <fullName evidence="3">DUF748 domain-containing protein</fullName>
    </submittedName>
</protein>
<feature type="transmembrane region" description="Helical" evidence="2">
    <location>
        <begin position="14"/>
        <end position="37"/>
    </location>
</feature>
<dbReference type="Pfam" id="PF05359">
    <property type="entry name" value="DUF748"/>
    <property type="match status" value="2"/>
</dbReference>
<evidence type="ECO:0000313" key="3">
    <source>
        <dbReference type="EMBL" id="MDS1308849.1"/>
    </source>
</evidence>
<dbReference type="EMBL" id="JAVMBO010000003">
    <property type="protein sequence ID" value="MDS1308849.1"/>
    <property type="molecule type" value="Genomic_DNA"/>
</dbReference>
<dbReference type="PANTHER" id="PTHR30441">
    <property type="entry name" value="DUF748 DOMAIN-CONTAINING PROTEIN"/>
    <property type="match status" value="1"/>
</dbReference>
<organism evidence="3 4">
    <name type="scientific">Marinobacter xiaoshiensis</name>
    <dbReference type="NCBI Taxonomy" id="3073652"/>
    <lineage>
        <taxon>Bacteria</taxon>
        <taxon>Pseudomonadati</taxon>
        <taxon>Pseudomonadota</taxon>
        <taxon>Gammaproteobacteria</taxon>
        <taxon>Pseudomonadales</taxon>
        <taxon>Marinobacteraceae</taxon>
        <taxon>Marinobacter</taxon>
    </lineage>
</organism>
<proteinExistence type="predicted"/>
<gene>
    <name evidence="3" type="ORF">RKA07_01890</name>
</gene>
<dbReference type="RefSeq" id="WP_310965396.1">
    <property type="nucleotide sequence ID" value="NZ_JAVMBO010000003.1"/>
</dbReference>
<dbReference type="InterPro" id="IPR052894">
    <property type="entry name" value="AsmA-related"/>
</dbReference>
<dbReference type="PANTHER" id="PTHR30441:SF8">
    <property type="entry name" value="DUF748 DOMAIN-CONTAINING PROTEIN"/>
    <property type="match status" value="1"/>
</dbReference>
<evidence type="ECO:0000256" key="2">
    <source>
        <dbReference type="SAM" id="Phobius"/>
    </source>
</evidence>
<keyword evidence="2" id="KW-1133">Transmembrane helix</keyword>
<dbReference type="Proteomes" id="UP001267407">
    <property type="component" value="Unassembled WGS sequence"/>
</dbReference>
<comment type="caution">
    <text evidence="3">The sequence shown here is derived from an EMBL/GenBank/DDBJ whole genome shotgun (WGS) entry which is preliminary data.</text>
</comment>
<evidence type="ECO:0000313" key="4">
    <source>
        <dbReference type="Proteomes" id="UP001267407"/>
    </source>
</evidence>
<evidence type="ECO:0000256" key="1">
    <source>
        <dbReference type="SAM" id="MobiDB-lite"/>
    </source>
</evidence>
<keyword evidence="2" id="KW-0472">Membrane</keyword>
<dbReference type="InterPro" id="IPR008023">
    <property type="entry name" value="DUF748"/>
</dbReference>
<reference evidence="3" key="1">
    <citation type="submission" date="2023-09" db="EMBL/GenBank/DDBJ databases">
        <title>Marinobacter sediminicola sp. nov. and Marinobacter maritimum sp. nov., isolated from marine sediment.</title>
        <authorList>
            <person name="An J."/>
        </authorList>
    </citation>
    <scope>NUCLEOTIDE SEQUENCE</scope>
    <source>
        <strain evidence="3">F60267</strain>
    </source>
</reference>
<keyword evidence="4" id="KW-1185">Reference proteome</keyword>
<sequence length="946" mass="101657">MAESRQRNRLPENLVIGAIILIVLYSLAGFLVLPWWLKRALPDQLAQHMSWQADIAEISSNPFALSVEALNLSAHDSDNQKVVGFERLYINLNFFELIRGIVGFEAIELDEPFIRVDLLDDYSVNFVRDFQAASARDEGLADESTEPEEGQSPPLLYFQQLNINGGELLFRDFTKPEMAEFRIMPLDLTLSDLATWQRDDRNSDYHLQAAKGDHSVEWQGNLSITPLYSSGSLAISGVDHKTIGHFLAPYLPYGLLGGKVSVASDYELQAGDTLQLTTTNGRVLVENLAVAPNRQAEQARLSAVSIAINDIGFDLRAREARVGQITLAQPDVALARNNRGEIDWIAALAEFSKESEAGNEGKAPESGEPAPAETQQPFRWSLAGIDVSEGRVLWQDQQPGSPAELVIEPLSLSIGSVNSAMENQVPYELQAALGSGGTLSVKGQLTPQPFTLEAAISGSGILLAVFEPYLQESANLAIAGGTLGLDGNLDLDGQQEPLTGTFSGTAEVSGLNLQLPDSKERLVSWQTLRLAPIEYNVHPARLEIGTVTLAEPAINLVRNPDNIHNVEQISLASATADAAEPAPEEPADEPGLIFRIGQLVIEQGALDYTDRTLNPAFTTSIDRLNGTVSGLSNVSPQQGKVALKGRIGNSASIDFDGTIGTLGAEETNSLTLVMKNLSLPALSPYLGRYLGYSIDSGKLELDLDYEITGSQIKASNRVIMDRLGLGQSIASKDAVNAPVKLGLALLRDSDGVIDVNVPVSGDLSSPDFRVGQVVMRTFVNLLAKAATSPFSMLGSIAELAGLSGEELGQVSFEPGTSRLGQGEAEKLAALGKALLDRPNLLLNVRGGVSPETDGLALLRDEMEASQGGELTEQAWEEAREAYLAGERSLAPETLSNLANTRGTALMEILRDTHGVPGKQLFLLEPSRDATVSEDGQVIVGFTLDTR</sequence>